<evidence type="ECO:0000313" key="1">
    <source>
        <dbReference type="EMBL" id="NMG03008.1"/>
    </source>
</evidence>
<dbReference type="EMBL" id="WTVM01000039">
    <property type="protein sequence ID" value="NMG03008.1"/>
    <property type="molecule type" value="Genomic_DNA"/>
</dbReference>
<evidence type="ECO:0000313" key="2">
    <source>
        <dbReference type="Proteomes" id="UP000599523"/>
    </source>
</evidence>
<dbReference type="AlphaFoldDB" id="A0A972JAE6"/>
<dbReference type="Pfam" id="PF11284">
    <property type="entry name" value="DUF3085"/>
    <property type="match status" value="1"/>
</dbReference>
<comment type="caution">
    <text evidence="1">The sequence shown here is derived from an EMBL/GenBank/DDBJ whole genome shotgun (WGS) entry which is preliminary data.</text>
</comment>
<organism evidence="1 2">
    <name type="scientific">Azoarcus taiwanensis</name>
    <dbReference type="NCBI Taxonomy" id="666964"/>
    <lineage>
        <taxon>Bacteria</taxon>
        <taxon>Pseudomonadati</taxon>
        <taxon>Pseudomonadota</taxon>
        <taxon>Betaproteobacteria</taxon>
        <taxon>Rhodocyclales</taxon>
        <taxon>Zoogloeaceae</taxon>
        <taxon>Azoarcus</taxon>
    </lineage>
</organism>
<accession>A0A972JAE6</accession>
<name>A0A972JAE6_9RHOO</name>
<dbReference type="RefSeq" id="WP_168987767.1">
    <property type="nucleotide sequence ID" value="NZ_CAWPHM010000263.1"/>
</dbReference>
<protein>
    <submittedName>
        <fullName evidence="1">DUF3085 domain-containing protein</fullName>
    </submittedName>
</protein>
<dbReference type="InterPro" id="IPR021436">
    <property type="entry name" value="DUF3085"/>
</dbReference>
<proteinExistence type="predicted"/>
<reference evidence="1" key="1">
    <citation type="submission" date="2019-12" db="EMBL/GenBank/DDBJ databases">
        <title>Comparative genomics gives insights into the taxonomy of the Azoarcus-Aromatoleum group and reveals separate origins of nif in the plant-associated Azoarcus and non-plant-associated Aromatoleum sub-groups.</title>
        <authorList>
            <person name="Lafos M."/>
            <person name="Maluk M."/>
            <person name="Batista M."/>
            <person name="Junghare M."/>
            <person name="Carmona M."/>
            <person name="Faoro H."/>
            <person name="Cruz L.M."/>
            <person name="Battistoni F."/>
            <person name="De Souza E."/>
            <person name="Pedrosa F."/>
            <person name="Chen W.-M."/>
            <person name="Poole P.S."/>
            <person name="Dixon R.A."/>
            <person name="James E.K."/>
        </authorList>
    </citation>
    <scope>NUCLEOTIDE SEQUENCE</scope>
    <source>
        <strain evidence="1">NSC3</strain>
    </source>
</reference>
<sequence>MSLRFKGADLRPVLAEAIANQGRLILAKDQGVYFLAEHGERRPDNRMKLLAYAVGCNPDIDPFDDWWELARTELGGDDFGEFFDPTEGVFARILHSNDDLMLSATATHLSLEAVSPA</sequence>
<keyword evidence="2" id="KW-1185">Reference proteome</keyword>
<gene>
    <name evidence="1" type="ORF">GPA21_08475</name>
</gene>
<dbReference type="Proteomes" id="UP000599523">
    <property type="component" value="Unassembled WGS sequence"/>
</dbReference>